<organism evidence="4">
    <name type="scientific">Amphimedon queenslandica</name>
    <name type="common">Sponge</name>
    <dbReference type="NCBI Taxonomy" id="400682"/>
    <lineage>
        <taxon>Eukaryota</taxon>
        <taxon>Metazoa</taxon>
        <taxon>Porifera</taxon>
        <taxon>Demospongiae</taxon>
        <taxon>Heteroscleromorpha</taxon>
        <taxon>Haplosclerida</taxon>
        <taxon>Niphatidae</taxon>
        <taxon>Amphimedon</taxon>
    </lineage>
</organism>
<sequence>MFCWGEAHDGALGLDVKEKCVMEARPNTAFGDKKIKCIASSVSHTLILLESGCLYSCGSNQYGQLGIEQKTSCIMIPAHIDTFDDTIIISISCGVKHSLALSSDGSLYTWGDNSEGQLGLKTLQPICKPNILSLPFGRPVVQAACGDHHTLALTQDGRVFSWGKNTTSQLGHSEGLSRVLAPTQITHLISTPVVKLICGSNHSAALTVSGGVFLWGDNRRAQCGFGRVTTKISYPTLNEFMERYTVSHVACGTDHTVFQVQ</sequence>
<dbReference type="EnsemblMetazoa" id="XM_020006413.1">
    <property type="protein sequence ID" value="XP_019861972.1"/>
    <property type="gene ID" value="LOC109590513"/>
</dbReference>
<dbReference type="Proteomes" id="UP000007879">
    <property type="component" value="Unassembled WGS sequence"/>
</dbReference>
<dbReference type="PROSITE" id="PS50012">
    <property type="entry name" value="RCC1_3"/>
    <property type="match status" value="5"/>
</dbReference>
<dbReference type="OrthoDB" id="10253607at2759"/>
<dbReference type="Pfam" id="PF25390">
    <property type="entry name" value="WD40_RLD"/>
    <property type="match status" value="1"/>
</dbReference>
<gene>
    <name evidence="4" type="primary">109590513</name>
</gene>
<evidence type="ECO:0000259" key="3">
    <source>
        <dbReference type="Pfam" id="PF25390"/>
    </source>
</evidence>
<dbReference type="InterPro" id="IPR000408">
    <property type="entry name" value="Reg_chr_condens"/>
</dbReference>
<evidence type="ECO:0000256" key="2">
    <source>
        <dbReference type="PROSITE-ProRule" id="PRU00235"/>
    </source>
</evidence>
<dbReference type="AlphaFoldDB" id="A0A1X7T0E9"/>
<feature type="repeat" description="RCC1" evidence="2">
    <location>
        <begin position="1"/>
        <end position="51"/>
    </location>
</feature>
<evidence type="ECO:0000313" key="5">
    <source>
        <dbReference type="Proteomes" id="UP000007879"/>
    </source>
</evidence>
<keyword evidence="5" id="KW-1185">Reference proteome</keyword>
<dbReference type="InParanoid" id="A0A1X7T0E9"/>
<evidence type="ECO:0000256" key="1">
    <source>
        <dbReference type="ARBA" id="ARBA00022737"/>
    </source>
</evidence>
<dbReference type="EnsemblMetazoa" id="Aqu2.1.07809_001">
    <property type="protein sequence ID" value="Aqu2.1.07809_001"/>
    <property type="gene ID" value="Aqu2.1.07809"/>
</dbReference>
<protein>
    <recommendedName>
        <fullName evidence="3">RCC1-like domain-containing protein</fullName>
    </recommendedName>
</protein>
<reference evidence="4" key="2">
    <citation type="submission" date="2017-05" db="UniProtKB">
        <authorList>
            <consortium name="EnsemblMetazoa"/>
        </authorList>
    </citation>
    <scope>IDENTIFICATION</scope>
</reference>
<feature type="repeat" description="RCC1" evidence="2">
    <location>
        <begin position="52"/>
        <end position="104"/>
    </location>
</feature>
<dbReference type="Gene3D" id="2.130.10.30">
    <property type="entry name" value="Regulator of chromosome condensation 1/beta-lactamase-inhibitor protein II"/>
    <property type="match status" value="1"/>
</dbReference>
<feature type="repeat" description="RCC1" evidence="2">
    <location>
        <begin position="105"/>
        <end position="156"/>
    </location>
</feature>
<feature type="domain" description="RCC1-like" evidence="3">
    <location>
        <begin position="2"/>
        <end position="258"/>
    </location>
</feature>
<dbReference type="PRINTS" id="PR00633">
    <property type="entry name" value="RCCNDNSATION"/>
</dbReference>
<dbReference type="KEGG" id="aqu:109590513"/>
<dbReference type="PROSITE" id="PS00626">
    <property type="entry name" value="RCC1_2"/>
    <property type="match status" value="2"/>
</dbReference>
<keyword evidence="1" id="KW-0677">Repeat</keyword>
<dbReference type="InterPro" id="IPR009091">
    <property type="entry name" value="RCC1/BLIP-II"/>
</dbReference>
<accession>A0A1X7T0E9</accession>
<evidence type="ECO:0000313" key="4">
    <source>
        <dbReference type="EnsemblMetazoa" id="Aqu2.1.07809_001"/>
    </source>
</evidence>
<dbReference type="STRING" id="400682.A0A1X7T0E9"/>
<name>A0A1X7T0E9_AMPQE</name>
<feature type="repeat" description="RCC1" evidence="2">
    <location>
        <begin position="210"/>
        <end position="261"/>
    </location>
</feature>
<reference evidence="5" key="1">
    <citation type="journal article" date="2010" name="Nature">
        <title>The Amphimedon queenslandica genome and the evolution of animal complexity.</title>
        <authorList>
            <person name="Srivastava M."/>
            <person name="Simakov O."/>
            <person name="Chapman J."/>
            <person name="Fahey B."/>
            <person name="Gauthier M.E."/>
            <person name="Mitros T."/>
            <person name="Richards G.S."/>
            <person name="Conaco C."/>
            <person name="Dacre M."/>
            <person name="Hellsten U."/>
            <person name="Larroux C."/>
            <person name="Putnam N.H."/>
            <person name="Stanke M."/>
            <person name="Adamska M."/>
            <person name="Darling A."/>
            <person name="Degnan S.M."/>
            <person name="Oakley T.H."/>
            <person name="Plachetzki D.C."/>
            <person name="Zhai Y."/>
            <person name="Adamski M."/>
            <person name="Calcino A."/>
            <person name="Cummins S.F."/>
            <person name="Goodstein D.M."/>
            <person name="Harris C."/>
            <person name="Jackson D.J."/>
            <person name="Leys S.P."/>
            <person name="Shu S."/>
            <person name="Woodcroft B.J."/>
            <person name="Vervoort M."/>
            <person name="Kosik K.S."/>
            <person name="Manning G."/>
            <person name="Degnan B.M."/>
            <person name="Rokhsar D.S."/>
        </authorList>
    </citation>
    <scope>NUCLEOTIDE SEQUENCE [LARGE SCALE GENOMIC DNA]</scope>
</reference>
<dbReference type="InterPro" id="IPR051625">
    <property type="entry name" value="Signaling_Regulatory_Domain"/>
</dbReference>
<dbReference type="PANTHER" id="PTHR22872">
    <property type="entry name" value="BTK-BINDING PROTEIN-RELATED"/>
    <property type="match status" value="1"/>
</dbReference>
<dbReference type="InterPro" id="IPR058923">
    <property type="entry name" value="RCC1-like_dom"/>
</dbReference>
<proteinExistence type="predicted"/>
<dbReference type="SUPFAM" id="SSF50985">
    <property type="entry name" value="RCC1/BLIP-II"/>
    <property type="match status" value="1"/>
</dbReference>
<feature type="repeat" description="RCC1" evidence="2">
    <location>
        <begin position="157"/>
        <end position="209"/>
    </location>
</feature>